<evidence type="ECO:0000256" key="5">
    <source>
        <dbReference type="ARBA" id="ARBA00023242"/>
    </source>
</evidence>
<reference evidence="9" key="1">
    <citation type="journal article" date="2023" name="Mol. Phylogenet. Evol.">
        <title>Genome-scale phylogeny and comparative genomics of the fungal order Sordariales.</title>
        <authorList>
            <person name="Hensen N."/>
            <person name="Bonometti L."/>
            <person name="Westerberg I."/>
            <person name="Brannstrom I.O."/>
            <person name="Guillou S."/>
            <person name="Cros-Aarteil S."/>
            <person name="Calhoun S."/>
            <person name="Haridas S."/>
            <person name="Kuo A."/>
            <person name="Mondo S."/>
            <person name="Pangilinan J."/>
            <person name="Riley R."/>
            <person name="LaButti K."/>
            <person name="Andreopoulos B."/>
            <person name="Lipzen A."/>
            <person name="Chen C."/>
            <person name="Yan M."/>
            <person name="Daum C."/>
            <person name="Ng V."/>
            <person name="Clum A."/>
            <person name="Steindorff A."/>
            <person name="Ohm R.A."/>
            <person name="Martin F."/>
            <person name="Silar P."/>
            <person name="Natvig D.O."/>
            <person name="Lalanne C."/>
            <person name="Gautier V."/>
            <person name="Ament-Velasquez S.L."/>
            <person name="Kruys A."/>
            <person name="Hutchinson M.I."/>
            <person name="Powell A.J."/>
            <person name="Barry K."/>
            <person name="Miller A.N."/>
            <person name="Grigoriev I.V."/>
            <person name="Debuchy R."/>
            <person name="Gladieux P."/>
            <person name="Hiltunen Thoren M."/>
            <person name="Johannesson H."/>
        </authorList>
    </citation>
    <scope>NUCLEOTIDE SEQUENCE [LARGE SCALE GENOMIC DNA]</scope>
    <source>
        <strain evidence="9">CBS 340.73</strain>
    </source>
</reference>
<proteinExistence type="inferred from homology"/>
<comment type="caution">
    <text evidence="8">The sequence shown here is derived from an EMBL/GenBank/DDBJ whole genome shotgun (WGS) entry which is preliminary data.</text>
</comment>
<evidence type="ECO:0000256" key="1">
    <source>
        <dbReference type="ARBA" id="ARBA00004123"/>
    </source>
</evidence>
<dbReference type="GO" id="GO:0006260">
    <property type="term" value="P:DNA replication"/>
    <property type="evidence" value="ECO:0007669"/>
    <property type="project" value="UniProtKB-KW"/>
</dbReference>
<dbReference type="AlphaFoldDB" id="A0AAN6S1T1"/>
<accession>A0AAN6S1T1</accession>
<dbReference type="Proteomes" id="UP001303473">
    <property type="component" value="Unassembled WGS sequence"/>
</dbReference>
<protein>
    <submittedName>
        <fullName evidence="8">Origin recognition complex, subunit 6</fullName>
    </submittedName>
</protein>
<dbReference type="GO" id="GO:0005664">
    <property type="term" value="C:nuclear origin of replication recognition complex"/>
    <property type="evidence" value="ECO:0007669"/>
    <property type="project" value="InterPro"/>
</dbReference>
<evidence type="ECO:0000313" key="9">
    <source>
        <dbReference type="Proteomes" id="UP001303473"/>
    </source>
</evidence>
<evidence type="ECO:0000259" key="7">
    <source>
        <dbReference type="Pfam" id="PF05460"/>
    </source>
</evidence>
<dbReference type="GO" id="GO:0003677">
    <property type="term" value="F:DNA binding"/>
    <property type="evidence" value="ECO:0007669"/>
    <property type="project" value="UniProtKB-KW"/>
</dbReference>
<feature type="region of interest" description="Disordered" evidence="6">
    <location>
        <begin position="93"/>
        <end position="186"/>
    </location>
</feature>
<dbReference type="EMBL" id="MU853857">
    <property type="protein sequence ID" value="KAK3937325.1"/>
    <property type="molecule type" value="Genomic_DNA"/>
</dbReference>
<evidence type="ECO:0000256" key="2">
    <source>
        <dbReference type="ARBA" id="ARBA00010840"/>
    </source>
</evidence>
<keyword evidence="3" id="KW-0235">DNA replication</keyword>
<dbReference type="InterPro" id="IPR008721">
    <property type="entry name" value="ORC6_cyclin_first"/>
</dbReference>
<comment type="similarity">
    <text evidence="2">Belongs to the ORC6 family.</text>
</comment>
<feature type="compositionally biased region" description="Low complexity" evidence="6">
    <location>
        <begin position="158"/>
        <end position="179"/>
    </location>
</feature>
<name>A0AAN6S1T1_9PEZI</name>
<evidence type="ECO:0000313" key="8">
    <source>
        <dbReference type="EMBL" id="KAK3937325.1"/>
    </source>
</evidence>
<evidence type="ECO:0000256" key="4">
    <source>
        <dbReference type="ARBA" id="ARBA00023125"/>
    </source>
</evidence>
<dbReference type="Pfam" id="PF05460">
    <property type="entry name" value="ORC6"/>
    <property type="match status" value="1"/>
</dbReference>
<keyword evidence="4" id="KW-0238">DNA-binding</keyword>
<keyword evidence="9" id="KW-1185">Reference proteome</keyword>
<comment type="subcellular location">
    <subcellularLocation>
        <location evidence="1">Nucleus</location>
    </subcellularLocation>
</comment>
<evidence type="ECO:0000256" key="6">
    <source>
        <dbReference type="SAM" id="MobiDB-lite"/>
    </source>
</evidence>
<evidence type="ECO:0000256" key="3">
    <source>
        <dbReference type="ARBA" id="ARBA00022705"/>
    </source>
</evidence>
<keyword evidence="5" id="KW-0539">Nucleus</keyword>
<organism evidence="8 9">
    <name type="scientific">Diplogelasinospora grovesii</name>
    <dbReference type="NCBI Taxonomy" id="303347"/>
    <lineage>
        <taxon>Eukaryota</taxon>
        <taxon>Fungi</taxon>
        <taxon>Dikarya</taxon>
        <taxon>Ascomycota</taxon>
        <taxon>Pezizomycotina</taxon>
        <taxon>Sordariomycetes</taxon>
        <taxon>Sordariomycetidae</taxon>
        <taxon>Sordariales</taxon>
        <taxon>Diplogelasinosporaceae</taxon>
        <taxon>Diplogelasinospora</taxon>
    </lineage>
</organism>
<feature type="domain" description="ORC6 first cyclin-like" evidence="7">
    <location>
        <begin position="10"/>
        <end position="93"/>
    </location>
</feature>
<gene>
    <name evidence="8" type="ORF">QBC46DRAFT_11937</name>
</gene>
<sequence>MNRSIEQTLLSLLPTHNSTLPQPLTELASSLLAQSRHRASTLKADEEVARPYACAHIACDRLKIQLNLPPIDPRPPIPPRIYKRLYNHLDSILPATAATPGRTPGGTPGSKRRFRDAERDNGLGASPGTPSRSRITPSKDRSLAQFRAAGPGTPNKPSTPSKLRLTSSKKPSSSSSNGTPLPPWMRPTVRFLCKELNTTQIGPVIMAGVETIVTPHGKRTTDSWITSNLVPLLGALYLIVWKGVTFPGKDLDQERYIRARKDVVTTLQKARSTLTLPTKGTDIDDGGWEGWTGVKVKDIDNATLHINRHGWLESDWAHGIEDLIAQNADAIDEAMELDGNGNDNGVEVGGGKVRRADTMFQDRYDYLSERKKQEYAVWKEGILSRIKELERGPPTADVMDIDPYVR</sequence>